<dbReference type="AlphaFoldDB" id="A0A345Z4D3"/>
<dbReference type="Pfam" id="PF04327">
    <property type="entry name" value="Peptidase_Prp"/>
    <property type="match status" value="1"/>
</dbReference>
<keyword evidence="8" id="KW-1185">Reference proteome</keyword>
<dbReference type="EMBL" id="CP031376">
    <property type="protein sequence ID" value="AXK51462.1"/>
    <property type="molecule type" value="Genomic_DNA"/>
</dbReference>
<comment type="similarity">
    <text evidence="5">Belongs to the Prp family.</text>
</comment>
<gene>
    <name evidence="7" type="ORF">SALLE_v1c07920</name>
</gene>
<dbReference type="Proteomes" id="UP000254792">
    <property type="component" value="Chromosome"/>
</dbReference>
<accession>A0A345Z4D3</accession>
<sequence length="104" mass="11511">MINVLVQKTNNKYKKMTITGHAQSGKYGEDLICAGVTAIVGGALNGLDELFKDGVNLAVLDNRVEIVIDDLSNQEIQLVCEFIFLQLKTIEVQYPKNITLKEVT</sequence>
<keyword evidence="1" id="KW-0690">Ribosome biogenesis</keyword>
<keyword evidence="2" id="KW-0645">Protease</keyword>
<dbReference type="Gene3D" id="3.30.70.1490">
    <property type="entry name" value="Cysteine protease Prp"/>
    <property type="match status" value="1"/>
</dbReference>
<dbReference type="SUPFAM" id="SSF118010">
    <property type="entry name" value="TM1457-like"/>
    <property type="match status" value="1"/>
</dbReference>
<dbReference type="PANTHER" id="PTHR39178:SF1">
    <property type="entry name" value="RIBOSOMAL-PROCESSING CYSTEINE PROTEASE PRP"/>
    <property type="match status" value="1"/>
</dbReference>
<evidence type="ECO:0000313" key="7">
    <source>
        <dbReference type="EMBL" id="AXK51462.1"/>
    </source>
</evidence>
<dbReference type="RefSeq" id="WP_115558359.1">
    <property type="nucleotide sequence ID" value="NZ_CP031376.1"/>
</dbReference>
<evidence type="ECO:0000256" key="6">
    <source>
        <dbReference type="ARBA" id="ARBA00044538"/>
    </source>
</evidence>
<evidence type="ECO:0000313" key="8">
    <source>
        <dbReference type="Proteomes" id="UP000254792"/>
    </source>
</evidence>
<evidence type="ECO:0000256" key="1">
    <source>
        <dbReference type="ARBA" id="ARBA00022517"/>
    </source>
</evidence>
<dbReference type="PANTHER" id="PTHR39178">
    <property type="entry name" value="HYPOTHETICAL RIBOSOME-ASSOCIATED PROTEIN"/>
    <property type="match status" value="1"/>
</dbReference>
<keyword evidence="3" id="KW-0378">Hydrolase</keyword>
<keyword evidence="4" id="KW-0788">Thiol protease</keyword>
<evidence type="ECO:0000256" key="3">
    <source>
        <dbReference type="ARBA" id="ARBA00022801"/>
    </source>
</evidence>
<organism evidence="7 8">
    <name type="scientific">Spiroplasma alleghenense</name>
    <dbReference type="NCBI Taxonomy" id="216931"/>
    <lineage>
        <taxon>Bacteria</taxon>
        <taxon>Bacillati</taxon>
        <taxon>Mycoplasmatota</taxon>
        <taxon>Mollicutes</taxon>
        <taxon>Entomoplasmatales</taxon>
        <taxon>Spiroplasmataceae</taxon>
        <taxon>Spiroplasma</taxon>
    </lineage>
</organism>
<dbReference type="InterPro" id="IPR007422">
    <property type="entry name" value="Peptidase_Prp"/>
</dbReference>
<proteinExistence type="inferred from homology"/>
<evidence type="ECO:0000256" key="2">
    <source>
        <dbReference type="ARBA" id="ARBA00022670"/>
    </source>
</evidence>
<dbReference type="OrthoDB" id="48998at2"/>
<evidence type="ECO:0000256" key="5">
    <source>
        <dbReference type="ARBA" id="ARBA00044503"/>
    </source>
</evidence>
<dbReference type="GO" id="GO:0008234">
    <property type="term" value="F:cysteine-type peptidase activity"/>
    <property type="evidence" value="ECO:0007669"/>
    <property type="project" value="UniProtKB-KW"/>
</dbReference>
<reference evidence="7 8" key="1">
    <citation type="submission" date="2018-07" db="EMBL/GenBank/DDBJ databases">
        <title>Complete genome sequence of Spiroplasma alleghenense PLHS-1 (ATCC 51752).</title>
        <authorList>
            <person name="Chou L."/>
            <person name="Lee T.-Y."/>
            <person name="Tsai Y.-M."/>
            <person name="Kuo C.-H."/>
        </authorList>
    </citation>
    <scope>NUCLEOTIDE SEQUENCE [LARGE SCALE GENOMIC DNA]</scope>
    <source>
        <strain evidence="7 8">PLHS-1</strain>
    </source>
</reference>
<evidence type="ECO:0000256" key="4">
    <source>
        <dbReference type="ARBA" id="ARBA00022807"/>
    </source>
</evidence>
<dbReference type="InterPro" id="IPR036764">
    <property type="entry name" value="Peptidase_Prp_sf"/>
</dbReference>
<dbReference type="GO" id="GO:0006508">
    <property type="term" value="P:proteolysis"/>
    <property type="evidence" value="ECO:0007669"/>
    <property type="project" value="UniProtKB-KW"/>
</dbReference>
<dbReference type="KEGG" id="salx:SALLE_v1c07920"/>
<protein>
    <recommendedName>
        <fullName evidence="6">Ribosomal processing cysteine protease Prp</fullName>
    </recommendedName>
</protein>
<dbReference type="CDD" id="cd16332">
    <property type="entry name" value="Prp-like"/>
    <property type="match status" value="1"/>
</dbReference>
<name>A0A345Z4D3_9MOLU</name>
<dbReference type="GO" id="GO:0042254">
    <property type="term" value="P:ribosome biogenesis"/>
    <property type="evidence" value="ECO:0007669"/>
    <property type="project" value="UniProtKB-KW"/>
</dbReference>